<dbReference type="PANTHER" id="PTHR14948">
    <property type="entry name" value="NG5"/>
    <property type="match status" value="1"/>
</dbReference>
<comment type="similarity">
    <text evidence="2">Belongs to the CD225/Dispanin family.</text>
</comment>
<dbReference type="AlphaFoldDB" id="A0A9Q1CR36"/>
<dbReference type="InterPro" id="IPR051423">
    <property type="entry name" value="CD225/Dispanin"/>
</dbReference>
<evidence type="ECO:0000256" key="5">
    <source>
        <dbReference type="ARBA" id="ARBA00023136"/>
    </source>
</evidence>
<dbReference type="EMBL" id="JAIZAY010000001">
    <property type="protein sequence ID" value="KAJ8049818.1"/>
    <property type="molecule type" value="Genomic_DNA"/>
</dbReference>
<feature type="compositionally biased region" description="Basic and acidic residues" evidence="6">
    <location>
        <begin position="1"/>
        <end position="14"/>
    </location>
</feature>
<sequence>MKGEPEYHRLKEYPEQQVNPTQQGYPTQVGCPPAYIGNRPTGFEPTTVMIERETHIQPNDYSGLSIFVLLCCCLPAGIVALVKSSEVVSRFSGGDYNGAMEASRSARSWARGGLILGLVIHVSLAVVVIVKVVVLTIEMTSLSAANELVQEIDSGSIFNDT</sequence>
<evidence type="ECO:0000256" key="3">
    <source>
        <dbReference type="ARBA" id="ARBA00022692"/>
    </source>
</evidence>
<evidence type="ECO:0000256" key="1">
    <source>
        <dbReference type="ARBA" id="ARBA00004370"/>
    </source>
</evidence>
<keyword evidence="5 7" id="KW-0472">Membrane</keyword>
<protein>
    <submittedName>
        <fullName evidence="8">Proline rich transmembrane protein 1B</fullName>
    </submittedName>
</protein>
<name>A0A9Q1CR36_HOLLE</name>
<reference evidence="8" key="1">
    <citation type="submission" date="2021-10" db="EMBL/GenBank/DDBJ databases">
        <title>Tropical sea cucumber genome reveals ecological adaptation and Cuvierian tubules defense mechanism.</title>
        <authorList>
            <person name="Chen T."/>
        </authorList>
    </citation>
    <scope>NUCLEOTIDE SEQUENCE</scope>
    <source>
        <strain evidence="8">Nanhai2018</strain>
        <tissue evidence="8">Muscle</tissue>
    </source>
</reference>
<feature type="transmembrane region" description="Helical" evidence="7">
    <location>
        <begin position="61"/>
        <end position="82"/>
    </location>
</feature>
<keyword evidence="4 7" id="KW-1133">Transmembrane helix</keyword>
<comment type="caution">
    <text evidence="8">The sequence shown here is derived from an EMBL/GenBank/DDBJ whole genome shotgun (WGS) entry which is preliminary data.</text>
</comment>
<dbReference type="GO" id="GO:0016020">
    <property type="term" value="C:membrane"/>
    <property type="evidence" value="ECO:0007669"/>
    <property type="project" value="UniProtKB-SubCell"/>
</dbReference>
<evidence type="ECO:0000256" key="7">
    <source>
        <dbReference type="SAM" id="Phobius"/>
    </source>
</evidence>
<evidence type="ECO:0000256" key="2">
    <source>
        <dbReference type="ARBA" id="ARBA00006843"/>
    </source>
</evidence>
<dbReference type="OrthoDB" id="6083617at2759"/>
<organism evidence="8 9">
    <name type="scientific">Holothuria leucospilota</name>
    <name type="common">Black long sea cucumber</name>
    <name type="synonym">Mertensiothuria leucospilota</name>
    <dbReference type="NCBI Taxonomy" id="206669"/>
    <lineage>
        <taxon>Eukaryota</taxon>
        <taxon>Metazoa</taxon>
        <taxon>Echinodermata</taxon>
        <taxon>Eleutherozoa</taxon>
        <taxon>Echinozoa</taxon>
        <taxon>Holothuroidea</taxon>
        <taxon>Aspidochirotacea</taxon>
        <taxon>Aspidochirotida</taxon>
        <taxon>Holothuriidae</taxon>
        <taxon>Holothuria</taxon>
    </lineage>
</organism>
<comment type="subcellular location">
    <subcellularLocation>
        <location evidence="1">Membrane</location>
    </subcellularLocation>
</comment>
<proteinExistence type="inferred from homology"/>
<evidence type="ECO:0000313" key="8">
    <source>
        <dbReference type="EMBL" id="KAJ8049818.1"/>
    </source>
</evidence>
<dbReference type="InterPro" id="IPR007593">
    <property type="entry name" value="CD225/Dispanin_fam"/>
</dbReference>
<keyword evidence="3 7" id="KW-0812">Transmembrane</keyword>
<accession>A0A9Q1CR36</accession>
<feature type="transmembrane region" description="Helical" evidence="7">
    <location>
        <begin position="114"/>
        <end position="137"/>
    </location>
</feature>
<dbReference type="PANTHER" id="PTHR14948:SF44">
    <property type="entry name" value="PROLINE-RICH TRANSMEMBRANE PROTEIN 1-LIKE"/>
    <property type="match status" value="1"/>
</dbReference>
<dbReference type="Proteomes" id="UP001152320">
    <property type="component" value="Chromosome 1"/>
</dbReference>
<keyword evidence="9" id="KW-1185">Reference proteome</keyword>
<dbReference type="Pfam" id="PF04505">
    <property type="entry name" value="CD225"/>
    <property type="match status" value="1"/>
</dbReference>
<evidence type="ECO:0000256" key="6">
    <source>
        <dbReference type="SAM" id="MobiDB-lite"/>
    </source>
</evidence>
<feature type="region of interest" description="Disordered" evidence="6">
    <location>
        <begin position="1"/>
        <end position="23"/>
    </location>
</feature>
<evidence type="ECO:0000313" key="9">
    <source>
        <dbReference type="Proteomes" id="UP001152320"/>
    </source>
</evidence>
<evidence type="ECO:0000256" key="4">
    <source>
        <dbReference type="ARBA" id="ARBA00022989"/>
    </source>
</evidence>
<gene>
    <name evidence="8" type="ORF">HOLleu_02732</name>
</gene>